<feature type="coiled-coil region" evidence="3">
    <location>
        <begin position="53"/>
        <end position="114"/>
    </location>
</feature>
<gene>
    <name evidence="6" type="ORF">F5972_28010</name>
</gene>
<proteinExistence type="predicted"/>
<keyword evidence="3" id="KW-0175">Coiled coil</keyword>
<keyword evidence="1" id="KW-0547">Nucleotide-binding</keyword>
<protein>
    <recommendedName>
        <fullName evidence="5">ABC transporter Uup C-terminal domain-containing protein</fullName>
    </recommendedName>
</protein>
<dbReference type="GO" id="GO:0005524">
    <property type="term" value="F:ATP binding"/>
    <property type="evidence" value="ECO:0007669"/>
    <property type="project" value="UniProtKB-KW"/>
</dbReference>
<evidence type="ECO:0000313" key="6">
    <source>
        <dbReference type="EMBL" id="KAA9375222.1"/>
    </source>
</evidence>
<dbReference type="Proteomes" id="UP000327011">
    <property type="component" value="Unassembled WGS sequence"/>
</dbReference>
<evidence type="ECO:0000256" key="4">
    <source>
        <dbReference type="SAM" id="MobiDB-lite"/>
    </source>
</evidence>
<dbReference type="Gene3D" id="1.10.287.380">
    <property type="entry name" value="Valyl-tRNA synthetase, C-terminal domain"/>
    <property type="match status" value="1"/>
</dbReference>
<comment type="caution">
    <text evidence="6">The sequence shown here is derived from an EMBL/GenBank/DDBJ whole genome shotgun (WGS) entry which is preliminary data.</text>
</comment>
<feature type="compositionally biased region" description="Low complexity" evidence="4">
    <location>
        <begin position="28"/>
        <end position="46"/>
    </location>
</feature>
<organism evidence="6 7">
    <name type="scientific">Microbispora cellulosiformans</name>
    <dbReference type="NCBI Taxonomy" id="2614688"/>
    <lineage>
        <taxon>Bacteria</taxon>
        <taxon>Bacillati</taxon>
        <taxon>Actinomycetota</taxon>
        <taxon>Actinomycetes</taxon>
        <taxon>Streptosporangiales</taxon>
        <taxon>Streptosporangiaceae</taxon>
        <taxon>Microbispora</taxon>
    </lineage>
</organism>
<keyword evidence="7" id="KW-1185">Reference proteome</keyword>
<keyword evidence="2" id="KW-0067">ATP-binding</keyword>
<dbReference type="InterPro" id="IPR032524">
    <property type="entry name" value="ABC_tran_C"/>
</dbReference>
<name>A0A5J5JVG5_9ACTN</name>
<dbReference type="AlphaFoldDB" id="A0A5J5JVG5"/>
<evidence type="ECO:0000256" key="1">
    <source>
        <dbReference type="ARBA" id="ARBA00022741"/>
    </source>
</evidence>
<evidence type="ECO:0000313" key="7">
    <source>
        <dbReference type="Proteomes" id="UP000327011"/>
    </source>
</evidence>
<evidence type="ECO:0000256" key="3">
    <source>
        <dbReference type="SAM" id="Coils"/>
    </source>
</evidence>
<sequence length="125" mass="13410">MLPGGVDEYLERRASGTALSARAAAAPAAVPAEQRQGADGQAGDQAVTGGLSAKELRDLRKELNRLERQLDKLGEREARLHADMAGAAGDFTRLAALDAELREVGAQKETVELEWMELAERLEGQ</sequence>
<feature type="domain" description="ABC transporter Uup C-terminal" evidence="5">
    <location>
        <begin position="58"/>
        <end position="120"/>
    </location>
</feature>
<accession>A0A5J5JVG5</accession>
<dbReference type="Pfam" id="PF16326">
    <property type="entry name" value="ABC_tran_CTD"/>
    <property type="match status" value="1"/>
</dbReference>
<dbReference type="EMBL" id="VYTZ01000012">
    <property type="protein sequence ID" value="KAA9375222.1"/>
    <property type="molecule type" value="Genomic_DNA"/>
</dbReference>
<feature type="region of interest" description="Disordered" evidence="4">
    <location>
        <begin position="28"/>
        <end position="53"/>
    </location>
</feature>
<dbReference type="GO" id="GO:0003677">
    <property type="term" value="F:DNA binding"/>
    <property type="evidence" value="ECO:0007669"/>
    <property type="project" value="InterPro"/>
</dbReference>
<evidence type="ECO:0000256" key="2">
    <source>
        <dbReference type="ARBA" id="ARBA00022840"/>
    </source>
</evidence>
<evidence type="ECO:0000259" key="5">
    <source>
        <dbReference type="Pfam" id="PF16326"/>
    </source>
</evidence>
<reference evidence="6 7" key="1">
    <citation type="submission" date="2019-09" db="EMBL/GenBank/DDBJ databases">
        <title>Screening of Novel Bioactive Compounds from Soil-Associated.</title>
        <authorList>
            <person name="Gong X."/>
        </authorList>
    </citation>
    <scope>NUCLEOTIDE SEQUENCE [LARGE SCALE GENOMIC DNA]</scope>
    <source>
        <strain evidence="6 7">Gxj-6</strain>
    </source>
</reference>
<dbReference type="InterPro" id="IPR037118">
    <property type="entry name" value="Val-tRNA_synth_C_sf"/>
</dbReference>